<dbReference type="GO" id="GO:0031901">
    <property type="term" value="C:early endosome membrane"/>
    <property type="evidence" value="ECO:0007669"/>
    <property type="project" value="TreeGrafter"/>
</dbReference>
<dbReference type="WBParaSite" id="jg6722">
    <property type="protein sequence ID" value="jg6722"/>
    <property type="gene ID" value="jg6722"/>
</dbReference>
<sequence>MAKLPGSYVSLSDSKTEIVIPEWTAEEVKSIVETNRNMLGWALDFNQQADSHLVCEQNLEMGSFQTHIFSNHNTKRKITGATFIIFDGALKNSSEQFELRVVEDGLVVRMQPDTMAELIKALLAAENFTLQSANMHLEVAFQPSQQPFLQHAQGALRSPIDGHNLMGKYQYGLVLNRQFRSQNFVPTATEWALRLATVINMEQGKFPSVLQPKFFEVCEQIVVIVSHTIQPFIAVLVAAGQRRICLRVRVDDECAIYDSEQWSQLEDQHYYWTNSLDEQMIPFLYSICSWVPNGLHIELHLNIISTRPLPMELALGKDIGF</sequence>
<dbReference type="Proteomes" id="UP000887574">
    <property type="component" value="Unplaced"/>
</dbReference>
<keyword evidence="2" id="KW-1185">Reference proteome</keyword>
<dbReference type="AlphaFoldDB" id="A0A915ELR9"/>
<evidence type="ECO:0000313" key="2">
    <source>
        <dbReference type="Proteomes" id="UP000887574"/>
    </source>
</evidence>
<dbReference type="Gene3D" id="3.30.500.40">
    <property type="match status" value="1"/>
</dbReference>
<dbReference type="PANTHER" id="PTHR46319">
    <property type="entry name" value="ZINC FINGER FYVE DOMAIN-CONTAINING PROTEIN"/>
    <property type="match status" value="1"/>
</dbReference>
<feature type="domain" description="Smad anchor for receptor activation-like C-terminal" evidence="1">
    <location>
        <begin position="1"/>
        <end position="284"/>
    </location>
</feature>
<dbReference type="Pfam" id="PF11979">
    <property type="entry name" value="SARA_C"/>
    <property type="match status" value="1"/>
</dbReference>
<dbReference type="Gene3D" id="3.30.1360.220">
    <property type="entry name" value="Domain of unknown function (DUF3480), N-terminal subdomain"/>
    <property type="match status" value="1"/>
</dbReference>
<dbReference type="PANTHER" id="PTHR46319:SF3">
    <property type="entry name" value="ZINC FINGER FYVE DOMAIN-CONTAINING PROTEIN"/>
    <property type="match status" value="1"/>
</dbReference>
<reference evidence="3" key="1">
    <citation type="submission" date="2022-11" db="UniProtKB">
        <authorList>
            <consortium name="WormBaseParasite"/>
        </authorList>
    </citation>
    <scope>IDENTIFICATION</scope>
</reference>
<proteinExistence type="predicted"/>
<protein>
    <submittedName>
        <fullName evidence="3">Smad anchor for receptor activation-like C-terminal domain-containing protein</fullName>
    </submittedName>
</protein>
<name>A0A915ELR9_9BILA</name>
<dbReference type="SMART" id="SM01421">
    <property type="entry name" value="DUF3480"/>
    <property type="match status" value="1"/>
</dbReference>
<evidence type="ECO:0000259" key="1">
    <source>
        <dbReference type="SMART" id="SM01421"/>
    </source>
</evidence>
<accession>A0A915ELR9</accession>
<evidence type="ECO:0000313" key="3">
    <source>
        <dbReference type="WBParaSite" id="jg6722"/>
    </source>
</evidence>
<organism evidence="2 3">
    <name type="scientific">Ditylenchus dipsaci</name>
    <dbReference type="NCBI Taxonomy" id="166011"/>
    <lineage>
        <taxon>Eukaryota</taxon>
        <taxon>Metazoa</taxon>
        <taxon>Ecdysozoa</taxon>
        <taxon>Nematoda</taxon>
        <taxon>Chromadorea</taxon>
        <taxon>Rhabditida</taxon>
        <taxon>Tylenchina</taxon>
        <taxon>Tylenchomorpha</taxon>
        <taxon>Sphaerularioidea</taxon>
        <taxon>Anguinidae</taxon>
        <taxon>Anguininae</taxon>
        <taxon>Ditylenchus</taxon>
    </lineage>
</organism>
<dbReference type="GO" id="GO:0016197">
    <property type="term" value="P:endosomal transport"/>
    <property type="evidence" value="ECO:0007669"/>
    <property type="project" value="TreeGrafter"/>
</dbReference>
<dbReference type="InterPro" id="IPR022557">
    <property type="entry name" value="SARA-like_C"/>
</dbReference>